<dbReference type="RefSeq" id="WP_263607874.1">
    <property type="nucleotide sequence ID" value="NZ_JAOVQM010000002.1"/>
</dbReference>
<keyword evidence="8" id="KW-0479">Metal-binding</keyword>
<dbReference type="NCBIfam" id="TIGR02191">
    <property type="entry name" value="RNaseIII"/>
    <property type="match status" value="1"/>
</dbReference>
<comment type="cofactor">
    <cofactor evidence="8">
        <name>Mg(2+)</name>
        <dbReference type="ChEBI" id="CHEBI:18420"/>
    </cofactor>
</comment>
<keyword evidence="8" id="KW-0819">tRNA processing</keyword>
<keyword evidence="12" id="KW-1185">Reference proteome</keyword>
<comment type="catalytic activity">
    <reaction evidence="1 8">
        <text>Endonucleolytic cleavage to 5'-phosphomonoester.</text>
        <dbReference type="EC" id="3.1.26.3"/>
    </reaction>
</comment>
<feature type="binding site" evidence="8">
    <location>
        <position position="115"/>
    </location>
    <ligand>
        <name>Mg(2+)</name>
        <dbReference type="ChEBI" id="CHEBI:18420"/>
    </ligand>
</feature>
<dbReference type="HAMAP" id="MF_00104">
    <property type="entry name" value="RNase_III"/>
    <property type="match status" value="1"/>
</dbReference>
<protein>
    <recommendedName>
        <fullName evidence="8">Ribonuclease 3</fullName>
        <ecNumber evidence="8">3.1.26.3</ecNumber>
    </recommendedName>
    <alternativeName>
        <fullName evidence="8">Ribonuclease III</fullName>
        <shortName evidence="8">RNase III</shortName>
    </alternativeName>
</protein>
<dbReference type="Pfam" id="PF00035">
    <property type="entry name" value="dsrm"/>
    <property type="match status" value="1"/>
</dbReference>
<keyword evidence="5 8" id="KW-0255">Endonuclease</keyword>
<dbReference type="Gene3D" id="1.10.1520.10">
    <property type="entry name" value="Ribonuclease III domain"/>
    <property type="match status" value="1"/>
</dbReference>
<keyword evidence="3 8" id="KW-0507">mRNA processing</keyword>
<feature type="binding site" evidence="8">
    <location>
        <position position="43"/>
    </location>
    <ligand>
        <name>Mg(2+)</name>
        <dbReference type="ChEBI" id="CHEBI:18420"/>
    </ligand>
</feature>
<comment type="subunit">
    <text evidence="8">Homodimer.</text>
</comment>
<evidence type="ECO:0000313" key="11">
    <source>
        <dbReference type="EMBL" id="MCV2231722.1"/>
    </source>
</evidence>
<dbReference type="CDD" id="cd10845">
    <property type="entry name" value="DSRM_RNAse_III_family"/>
    <property type="match status" value="1"/>
</dbReference>
<dbReference type="SMART" id="SM00358">
    <property type="entry name" value="DSRM"/>
    <property type="match status" value="1"/>
</dbReference>
<dbReference type="PROSITE" id="PS50142">
    <property type="entry name" value="RNASE_3_2"/>
    <property type="match status" value="1"/>
</dbReference>
<dbReference type="PROSITE" id="PS50137">
    <property type="entry name" value="DS_RBD"/>
    <property type="match status" value="1"/>
</dbReference>
<keyword evidence="6 8" id="KW-0378">Hydrolase</keyword>
<dbReference type="InterPro" id="IPR014720">
    <property type="entry name" value="dsRBD_dom"/>
</dbReference>
<keyword evidence="7 8" id="KW-0694">RNA-binding</keyword>
<dbReference type="Proteomes" id="UP001177160">
    <property type="component" value="Unassembled WGS sequence"/>
</dbReference>
<comment type="caution">
    <text evidence="11">The sequence shown here is derived from an EMBL/GenBank/DDBJ whole genome shotgun (WGS) entry which is preliminary data.</text>
</comment>
<feature type="active site" evidence="8">
    <location>
        <position position="47"/>
    </location>
</feature>
<dbReference type="InterPro" id="IPR036389">
    <property type="entry name" value="RNase_III_sf"/>
</dbReference>
<dbReference type="PANTHER" id="PTHR11207">
    <property type="entry name" value="RIBONUCLEASE III"/>
    <property type="match status" value="1"/>
</dbReference>
<dbReference type="SUPFAM" id="SSF69065">
    <property type="entry name" value="RNase III domain-like"/>
    <property type="match status" value="1"/>
</dbReference>
<dbReference type="EC" id="3.1.26.3" evidence="8"/>
<comment type="similarity">
    <text evidence="2">Belongs to the ribonuclease III family.</text>
</comment>
<evidence type="ECO:0000256" key="8">
    <source>
        <dbReference type="HAMAP-Rule" id="MF_00104"/>
    </source>
</evidence>
<dbReference type="SUPFAM" id="SSF54768">
    <property type="entry name" value="dsRNA-binding domain-like"/>
    <property type="match status" value="1"/>
</dbReference>
<dbReference type="CDD" id="cd00593">
    <property type="entry name" value="RIBOc"/>
    <property type="match status" value="1"/>
</dbReference>
<feature type="domain" description="RNase III" evidence="10">
    <location>
        <begin position="4"/>
        <end position="129"/>
    </location>
</feature>
<comment type="function">
    <text evidence="8">Digests double-stranded RNA. Involved in the processing of primary rRNA transcript to yield the immediate precursors to the large and small rRNAs (23S and 16S). Processes some mRNAs, and tRNAs when they are encoded in the rRNA operon. Processes pre-crRNA and tracrRNA of type II CRISPR loci if present in the organism.</text>
</comment>
<proteinExistence type="inferred from homology"/>
<evidence type="ECO:0000256" key="4">
    <source>
        <dbReference type="ARBA" id="ARBA00022722"/>
    </source>
</evidence>
<evidence type="ECO:0000256" key="5">
    <source>
        <dbReference type="ARBA" id="ARBA00022759"/>
    </source>
</evidence>
<dbReference type="PANTHER" id="PTHR11207:SF0">
    <property type="entry name" value="RIBONUCLEASE 3"/>
    <property type="match status" value="1"/>
</dbReference>
<dbReference type="Gene3D" id="3.30.160.20">
    <property type="match status" value="1"/>
</dbReference>
<dbReference type="PROSITE" id="PS00517">
    <property type="entry name" value="RNASE_3_1"/>
    <property type="match status" value="1"/>
</dbReference>
<keyword evidence="8" id="KW-0699">rRNA-binding</keyword>
<evidence type="ECO:0000256" key="1">
    <source>
        <dbReference type="ARBA" id="ARBA00000109"/>
    </source>
</evidence>
<evidence type="ECO:0000256" key="3">
    <source>
        <dbReference type="ARBA" id="ARBA00022664"/>
    </source>
</evidence>
<gene>
    <name evidence="8 11" type="primary">rnc</name>
    <name evidence="11" type="ORF">N7548_02670</name>
</gene>
<evidence type="ECO:0000313" key="12">
    <source>
        <dbReference type="Proteomes" id="UP001177160"/>
    </source>
</evidence>
<dbReference type="EMBL" id="JAOVQM010000002">
    <property type="protein sequence ID" value="MCV2231722.1"/>
    <property type="molecule type" value="Genomic_DNA"/>
</dbReference>
<evidence type="ECO:0000259" key="10">
    <source>
        <dbReference type="PROSITE" id="PS50142"/>
    </source>
</evidence>
<keyword evidence="8" id="KW-0698">rRNA processing</keyword>
<evidence type="ECO:0000256" key="6">
    <source>
        <dbReference type="ARBA" id="ARBA00022801"/>
    </source>
</evidence>
<dbReference type="Pfam" id="PF14622">
    <property type="entry name" value="Ribonucleas_3_3"/>
    <property type="match status" value="1"/>
</dbReference>
<dbReference type="InterPro" id="IPR000999">
    <property type="entry name" value="RNase_III_dom"/>
</dbReference>
<keyword evidence="4 8" id="KW-0540">Nuclease</keyword>
<evidence type="ECO:0000256" key="2">
    <source>
        <dbReference type="ARBA" id="ARBA00010183"/>
    </source>
</evidence>
<comment type="subcellular location">
    <subcellularLocation>
        <location evidence="8">Cytoplasm</location>
    </subcellularLocation>
</comment>
<dbReference type="InterPro" id="IPR011907">
    <property type="entry name" value="RNase_III"/>
</dbReference>
<keyword evidence="8" id="KW-0460">Magnesium</keyword>
<dbReference type="SMART" id="SM00535">
    <property type="entry name" value="RIBOc"/>
    <property type="match status" value="1"/>
</dbReference>
<evidence type="ECO:0000259" key="9">
    <source>
        <dbReference type="PROSITE" id="PS50137"/>
    </source>
</evidence>
<feature type="domain" description="DRBM" evidence="9">
    <location>
        <begin position="152"/>
        <end position="220"/>
    </location>
</feature>
<name>A0ABT2Y5I5_9MOLU</name>
<sequence length="221" mass="24768">MIPISTLEHKLGIELTNKQLLTQALTHASYANEHNSPDNERLEFLGDAVIGLLMGDYLFHKGIPSEGEMSKKRAQLVCEEALNHYAKKINLAQELHLGKGGELSNGRLNPSIIADAFEAIFGAVFLDQGFEVVKDLFYRVVIPYLDEVYIKDYKSTLQELVQTDRRNIAYHMENQSGPSHDRVFTVSVRMDDIILGVGVGRTKKEAEQNAAREALNILAKE</sequence>
<dbReference type="GO" id="GO:0004525">
    <property type="term" value="F:ribonuclease III activity"/>
    <property type="evidence" value="ECO:0007669"/>
    <property type="project" value="UniProtKB-EC"/>
</dbReference>
<feature type="binding site" evidence="8">
    <location>
        <position position="118"/>
    </location>
    <ligand>
        <name>Mg(2+)</name>
        <dbReference type="ChEBI" id="CHEBI:18420"/>
    </ligand>
</feature>
<keyword evidence="8" id="KW-0963">Cytoplasm</keyword>
<reference evidence="11" key="1">
    <citation type="submission" date="2022-09" db="EMBL/GenBank/DDBJ databases">
        <title>Novel Mycoplasma species identified in domestic and wild animals.</title>
        <authorList>
            <person name="Volokhov D.V."/>
            <person name="Furtak V.A."/>
            <person name="Zagorodnyaya T.A."/>
        </authorList>
    </citation>
    <scope>NUCLEOTIDE SEQUENCE</scope>
    <source>
        <strain evidence="11">Oakley</strain>
    </source>
</reference>
<accession>A0ABT2Y5I5</accession>
<feature type="active site" evidence="8">
    <location>
        <position position="118"/>
    </location>
</feature>
<organism evidence="11 12">
    <name type="scientific">Paracholeplasma manati</name>
    <dbReference type="NCBI Taxonomy" id="591373"/>
    <lineage>
        <taxon>Bacteria</taxon>
        <taxon>Bacillati</taxon>
        <taxon>Mycoplasmatota</taxon>
        <taxon>Mollicutes</taxon>
        <taxon>Acholeplasmatales</taxon>
        <taxon>Acholeplasmataceae</taxon>
        <taxon>Paracholeplasma</taxon>
    </lineage>
</organism>
<evidence type="ECO:0000256" key="7">
    <source>
        <dbReference type="ARBA" id="ARBA00022884"/>
    </source>
</evidence>